<dbReference type="Gene3D" id="3.40.33.10">
    <property type="entry name" value="CAP"/>
    <property type="match status" value="1"/>
</dbReference>
<dbReference type="Gene3D" id="3.30.160.60">
    <property type="entry name" value="Classic Zinc Finger"/>
    <property type="match status" value="1"/>
</dbReference>
<evidence type="ECO:0000313" key="4">
    <source>
        <dbReference type="Proteomes" id="UP000466442"/>
    </source>
</evidence>
<dbReference type="CDD" id="cd05380">
    <property type="entry name" value="CAP_euk"/>
    <property type="match status" value="1"/>
</dbReference>
<dbReference type="Pfam" id="PF00188">
    <property type="entry name" value="CAP"/>
    <property type="match status" value="1"/>
</dbReference>
<dbReference type="SMART" id="SM00198">
    <property type="entry name" value="SCP"/>
    <property type="match status" value="1"/>
</dbReference>
<evidence type="ECO:0000259" key="2">
    <source>
        <dbReference type="PROSITE" id="PS50157"/>
    </source>
</evidence>
<dbReference type="InterPro" id="IPR014044">
    <property type="entry name" value="CAP_dom"/>
</dbReference>
<evidence type="ECO:0000256" key="1">
    <source>
        <dbReference type="PROSITE-ProRule" id="PRU00042"/>
    </source>
</evidence>
<comment type="caution">
    <text evidence="3">The sequence shown here is derived from an EMBL/GenBank/DDBJ whole genome shotgun (WGS) entry which is preliminary data.</text>
</comment>
<dbReference type="AlphaFoldDB" id="A0A8S9X5Y0"/>
<reference evidence="3" key="1">
    <citation type="journal article" date="2021" name="Mol. Ecol. Resour.">
        <title>Apolygus lucorum genome provides insights into omnivorousness and mesophyll feeding.</title>
        <authorList>
            <person name="Liu Y."/>
            <person name="Liu H."/>
            <person name="Wang H."/>
            <person name="Huang T."/>
            <person name="Liu B."/>
            <person name="Yang B."/>
            <person name="Yin L."/>
            <person name="Li B."/>
            <person name="Zhang Y."/>
            <person name="Zhang S."/>
            <person name="Jiang F."/>
            <person name="Zhang X."/>
            <person name="Ren Y."/>
            <person name="Wang B."/>
            <person name="Wang S."/>
            <person name="Lu Y."/>
            <person name="Wu K."/>
            <person name="Fan W."/>
            <person name="Wang G."/>
        </authorList>
    </citation>
    <scope>NUCLEOTIDE SEQUENCE</scope>
    <source>
        <strain evidence="3">12Hb</strain>
    </source>
</reference>
<keyword evidence="1" id="KW-0863">Zinc-finger</keyword>
<dbReference type="Proteomes" id="UP000466442">
    <property type="component" value="Unassembled WGS sequence"/>
</dbReference>
<dbReference type="InterPro" id="IPR001283">
    <property type="entry name" value="CRISP-related"/>
</dbReference>
<keyword evidence="1" id="KW-0479">Metal-binding</keyword>
<dbReference type="SUPFAM" id="SSF57667">
    <property type="entry name" value="beta-beta-alpha zinc fingers"/>
    <property type="match status" value="1"/>
</dbReference>
<evidence type="ECO:0000313" key="3">
    <source>
        <dbReference type="EMBL" id="KAF6202965.1"/>
    </source>
</evidence>
<dbReference type="InterPro" id="IPR013087">
    <property type="entry name" value="Znf_C2H2_type"/>
</dbReference>
<dbReference type="PANTHER" id="PTHR10334">
    <property type="entry name" value="CYSTEINE-RICH SECRETORY PROTEIN-RELATED"/>
    <property type="match status" value="1"/>
</dbReference>
<dbReference type="GO" id="GO:0005576">
    <property type="term" value="C:extracellular region"/>
    <property type="evidence" value="ECO:0007669"/>
    <property type="project" value="UniProtKB-SubCell"/>
</dbReference>
<proteinExistence type="predicted"/>
<feature type="domain" description="C2H2-type" evidence="2">
    <location>
        <begin position="230"/>
        <end position="257"/>
    </location>
</feature>
<dbReference type="EMBL" id="WIXP02000011">
    <property type="protein sequence ID" value="KAF6202965.1"/>
    <property type="molecule type" value="Genomic_DNA"/>
</dbReference>
<dbReference type="OrthoDB" id="6627126at2759"/>
<sequence length="365" mass="41476">MVKDQVYQHTMCLYKNQTSTPRCKNISNVQTYPGRFEMLKKHNQLREMVATGKVGQWPTASAMKKLSYDNVLEKIAYHWATQCSAGHDDCRKTKRWPVVSQNVFELARDEPIDYKMWNPATVVDDWFRDIYLTNPGNYSGEDASFAQMIHDKTEKIGCADVQYEVVGNEDLKPRYRRLIVCNYGPGVEPGASQLYEEGPTCSKCPSGIRCLCGVRVVGHQETTADPNKQFECNWCGKRYKYKYNLNRHKSSECGKDPAFSCPHCPFKTKYKQPLKLHIISQHLQNPTLVSSAVRGSNTDRAYICIGNTSVGRNQASTAPIAPTPASRKEISKRTLSQNILIWHHVCLRGSEITFPSMRSFLAEDS</sequence>
<dbReference type="InterPro" id="IPR036236">
    <property type="entry name" value="Znf_C2H2_sf"/>
</dbReference>
<dbReference type="InterPro" id="IPR035940">
    <property type="entry name" value="CAP_sf"/>
</dbReference>
<protein>
    <recommendedName>
        <fullName evidence="2">C2H2-type domain-containing protein</fullName>
    </recommendedName>
</protein>
<dbReference type="SUPFAM" id="SSF55797">
    <property type="entry name" value="PR-1-like"/>
    <property type="match status" value="1"/>
</dbReference>
<dbReference type="PROSITE" id="PS50157">
    <property type="entry name" value="ZINC_FINGER_C2H2_2"/>
    <property type="match status" value="1"/>
</dbReference>
<organism evidence="3 4">
    <name type="scientific">Apolygus lucorum</name>
    <name type="common">Small green plant bug</name>
    <name type="synonym">Lygocoris lucorum</name>
    <dbReference type="NCBI Taxonomy" id="248454"/>
    <lineage>
        <taxon>Eukaryota</taxon>
        <taxon>Metazoa</taxon>
        <taxon>Ecdysozoa</taxon>
        <taxon>Arthropoda</taxon>
        <taxon>Hexapoda</taxon>
        <taxon>Insecta</taxon>
        <taxon>Pterygota</taxon>
        <taxon>Neoptera</taxon>
        <taxon>Paraneoptera</taxon>
        <taxon>Hemiptera</taxon>
        <taxon>Heteroptera</taxon>
        <taxon>Panheteroptera</taxon>
        <taxon>Cimicomorpha</taxon>
        <taxon>Miridae</taxon>
        <taxon>Mirini</taxon>
        <taxon>Apolygus</taxon>
    </lineage>
</organism>
<keyword evidence="4" id="KW-1185">Reference proteome</keyword>
<gene>
    <name evidence="3" type="ORF">GE061_003373</name>
</gene>
<dbReference type="GO" id="GO:0008270">
    <property type="term" value="F:zinc ion binding"/>
    <property type="evidence" value="ECO:0007669"/>
    <property type="project" value="UniProtKB-KW"/>
</dbReference>
<keyword evidence="1" id="KW-0862">Zinc</keyword>
<dbReference type="SMART" id="SM00355">
    <property type="entry name" value="ZnF_C2H2"/>
    <property type="match status" value="2"/>
</dbReference>
<accession>A0A8S9X5Y0</accession>
<name>A0A8S9X5Y0_APOLU</name>